<evidence type="ECO:0000256" key="1">
    <source>
        <dbReference type="SAM" id="Phobius"/>
    </source>
</evidence>
<gene>
    <name evidence="2" type="ORF">BFN67_05080</name>
</gene>
<dbReference type="Proteomes" id="UP000191905">
    <property type="component" value="Unassembled WGS sequence"/>
</dbReference>
<keyword evidence="1" id="KW-1133">Transmembrane helix</keyword>
<accession>A0A1V8RM54</accession>
<proteinExistence type="predicted"/>
<sequence>MVVPVETERPAAEQEARWRILRAATEDRTRLMEVAAVVVVLAAVAVVEAAALAAAMEVMEESTVLLEEACQPPT</sequence>
<keyword evidence="3" id="KW-1185">Reference proteome</keyword>
<feature type="transmembrane region" description="Helical" evidence="1">
    <location>
        <begin position="34"/>
        <end position="56"/>
    </location>
</feature>
<dbReference type="STRING" id="1873176.BFN67_05080"/>
<organism evidence="2 3">
    <name type="scientific">Manganibacter manganicus</name>
    <dbReference type="NCBI Taxonomy" id="1873176"/>
    <lineage>
        <taxon>Bacteria</taxon>
        <taxon>Pseudomonadati</taxon>
        <taxon>Pseudomonadota</taxon>
        <taxon>Alphaproteobacteria</taxon>
        <taxon>Hyphomicrobiales</taxon>
        <taxon>Phyllobacteriaceae</taxon>
        <taxon>Manganibacter</taxon>
    </lineage>
</organism>
<dbReference type="EMBL" id="MDET01000034">
    <property type="protein sequence ID" value="OQM74226.1"/>
    <property type="molecule type" value="Genomic_DNA"/>
</dbReference>
<evidence type="ECO:0000313" key="2">
    <source>
        <dbReference type="EMBL" id="OQM74226.1"/>
    </source>
</evidence>
<dbReference type="AlphaFoldDB" id="A0A1V8RM54"/>
<keyword evidence="1" id="KW-0812">Transmembrane</keyword>
<comment type="caution">
    <text evidence="2">The sequence shown here is derived from an EMBL/GenBank/DDBJ whole genome shotgun (WGS) entry which is preliminary data.</text>
</comment>
<keyword evidence="1" id="KW-0472">Membrane</keyword>
<reference evidence="2 3" key="1">
    <citation type="journal article" date="2016" name="Int. J. Syst. Evol. Microbiol.">
        <title>Pseudaminobacter manganicus sp. nov., isolated from sludge of a manganese mine.</title>
        <authorList>
            <person name="Li J."/>
            <person name="Huang J."/>
            <person name="Liao S."/>
            <person name="Wang G."/>
        </authorList>
    </citation>
    <scope>NUCLEOTIDE SEQUENCE [LARGE SCALE GENOMIC DNA]</scope>
    <source>
        <strain evidence="2 3">JH-7</strain>
    </source>
</reference>
<name>A0A1V8RM54_9HYPH</name>
<protein>
    <submittedName>
        <fullName evidence="2">Uncharacterized protein</fullName>
    </submittedName>
</protein>
<evidence type="ECO:0000313" key="3">
    <source>
        <dbReference type="Proteomes" id="UP000191905"/>
    </source>
</evidence>